<dbReference type="Proteomes" id="UP000219281">
    <property type="component" value="Unassembled WGS sequence"/>
</dbReference>
<dbReference type="Pfam" id="PF14322">
    <property type="entry name" value="SusD-like_3"/>
    <property type="match status" value="1"/>
</dbReference>
<sequence>MKKITEYLLVVLTMLSVGGCKKDFLEKKPSSSILSPTSIQELNALLENTNIMNKTAALPQISADEYKIVSEQNYLALPSVTERNAYIWAKDIYEGEVNADWNKLYAQIFYCNNVLKTLNDLQLDLLSDGKKTKGWALFDRAYTYFDLMRNFSSGFQKSTADVVLGVPLRLGPNVDETLQRSSLKETLEQIILDVDEAVGLLEAKVPENNRNRPSKAAAYALKARIGIYIRDYDMAERSADSSLKYHDKIVDYNSISRTSSTPFSYNTAEIIYHSSQIVNYSSLTSYDNLPAIEVNPILIQEYAANDLRKSIFYLVNSQGRYNVKRGYAGGGFYAFTGLACDEIYLIKAECLARRGEKDLSLQFLDRLLINRYLKGSYTSSTASSAENALDMILKERWKELVWRGIRWSDLKRLNMESRNIMLSRQIGQATYTLPANDLRYVFPIPDNEIAMSGIIQNNR</sequence>
<dbReference type="AlphaFoldDB" id="A0A285ZWA6"/>
<keyword evidence="5" id="KW-0998">Cell outer membrane</keyword>
<feature type="domain" description="RagB/SusD" evidence="6">
    <location>
        <begin position="342"/>
        <end position="457"/>
    </location>
</feature>
<keyword evidence="9" id="KW-1185">Reference proteome</keyword>
<dbReference type="Pfam" id="PF07980">
    <property type="entry name" value="SusD_RagB"/>
    <property type="match status" value="1"/>
</dbReference>
<evidence type="ECO:0000313" key="8">
    <source>
        <dbReference type="EMBL" id="SOD13916.1"/>
    </source>
</evidence>
<evidence type="ECO:0000259" key="7">
    <source>
        <dbReference type="Pfam" id="PF14322"/>
    </source>
</evidence>
<evidence type="ECO:0000256" key="5">
    <source>
        <dbReference type="ARBA" id="ARBA00023237"/>
    </source>
</evidence>
<name>A0A285ZWA6_9SPHI</name>
<evidence type="ECO:0000256" key="4">
    <source>
        <dbReference type="ARBA" id="ARBA00023136"/>
    </source>
</evidence>
<evidence type="ECO:0000256" key="2">
    <source>
        <dbReference type="ARBA" id="ARBA00006275"/>
    </source>
</evidence>
<dbReference type="SUPFAM" id="SSF48452">
    <property type="entry name" value="TPR-like"/>
    <property type="match status" value="1"/>
</dbReference>
<comment type="similarity">
    <text evidence="2">Belongs to the SusD family.</text>
</comment>
<evidence type="ECO:0000313" key="9">
    <source>
        <dbReference type="Proteomes" id="UP000219281"/>
    </source>
</evidence>
<gene>
    <name evidence="8" type="ORF">SAMN06297358_1307</name>
</gene>
<reference evidence="9" key="1">
    <citation type="submission" date="2017-09" db="EMBL/GenBank/DDBJ databases">
        <authorList>
            <person name="Varghese N."/>
            <person name="Submissions S."/>
        </authorList>
    </citation>
    <scope>NUCLEOTIDE SEQUENCE [LARGE SCALE GENOMIC DNA]</scope>
    <source>
        <strain evidence="9">CGMCC 1.12803</strain>
    </source>
</reference>
<proteinExistence type="inferred from homology"/>
<keyword evidence="4" id="KW-0472">Membrane</keyword>
<evidence type="ECO:0000256" key="1">
    <source>
        <dbReference type="ARBA" id="ARBA00004442"/>
    </source>
</evidence>
<dbReference type="InterPro" id="IPR033985">
    <property type="entry name" value="SusD-like_N"/>
</dbReference>
<dbReference type="Gene3D" id="1.25.40.390">
    <property type="match status" value="1"/>
</dbReference>
<dbReference type="EMBL" id="OCMT01000002">
    <property type="protein sequence ID" value="SOD13916.1"/>
    <property type="molecule type" value="Genomic_DNA"/>
</dbReference>
<organism evidence="8 9">
    <name type="scientific">Pedobacter xixiisoli</name>
    <dbReference type="NCBI Taxonomy" id="1476464"/>
    <lineage>
        <taxon>Bacteria</taxon>
        <taxon>Pseudomonadati</taxon>
        <taxon>Bacteroidota</taxon>
        <taxon>Sphingobacteriia</taxon>
        <taxon>Sphingobacteriales</taxon>
        <taxon>Sphingobacteriaceae</taxon>
        <taxon>Pedobacter</taxon>
    </lineage>
</organism>
<dbReference type="InterPro" id="IPR011990">
    <property type="entry name" value="TPR-like_helical_dom_sf"/>
</dbReference>
<accession>A0A285ZWA6</accession>
<dbReference type="PROSITE" id="PS51257">
    <property type="entry name" value="PROKAR_LIPOPROTEIN"/>
    <property type="match status" value="1"/>
</dbReference>
<comment type="subcellular location">
    <subcellularLocation>
        <location evidence="1">Cell outer membrane</location>
    </subcellularLocation>
</comment>
<protein>
    <submittedName>
        <fullName evidence="8">SusD family protein</fullName>
    </submittedName>
</protein>
<feature type="domain" description="SusD-like N-terminal" evidence="7">
    <location>
        <begin position="23"/>
        <end position="225"/>
    </location>
</feature>
<dbReference type="RefSeq" id="WP_179747339.1">
    <property type="nucleotide sequence ID" value="NZ_OCMT01000002.1"/>
</dbReference>
<keyword evidence="3" id="KW-0732">Signal</keyword>
<evidence type="ECO:0000256" key="3">
    <source>
        <dbReference type="ARBA" id="ARBA00022729"/>
    </source>
</evidence>
<evidence type="ECO:0000259" key="6">
    <source>
        <dbReference type="Pfam" id="PF07980"/>
    </source>
</evidence>
<dbReference type="InterPro" id="IPR012944">
    <property type="entry name" value="SusD_RagB_dom"/>
</dbReference>
<dbReference type="GO" id="GO:0009279">
    <property type="term" value="C:cell outer membrane"/>
    <property type="evidence" value="ECO:0007669"/>
    <property type="project" value="UniProtKB-SubCell"/>
</dbReference>